<evidence type="ECO:0000256" key="6">
    <source>
        <dbReference type="ARBA" id="ARBA00023141"/>
    </source>
</evidence>
<feature type="domain" description="Shikimate dehydrogenase substrate binding N-terminal" evidence="10">
    <location>
        <begin position="6"/>
        <end position="86"/>
    </location>
</feature>
<evidence type="ECO:0000256" key="3">
    <source>
        <dbReference type="ARBA" id="ARBA00022605"/>
    </source>
</evidence>
<dbReference type="InterPro" id="IPR022893">
    <property type="entry name" value="Shikimate_DH_fam"/>
</dbReference>
<accession>A7GX51</accession>
<dbReference type="SUPFAM" id="SSF51735">
    <property type="entry name" value="NAD(P)-binding Rossmann-fold domains"/>
    <property type="match status" value="1"/>
</dbReference>
<dbReference type="NCBIfam" id="TIGR00507">
    <property type="entry name" value="aroE"/>
    <property type="match status" value="1"/>
</dbReference>
<evidence type="ECO:0000256" key="4">
    <source>
        <dbReference type="ARBA" id="ARBA00022857"/>
    </source>
</evidence>
<dbReference type="CDD" id="cd01065">
    <property type="entry name" value="NAD_bind_Shikimate_DH"/>
    <property type="match status" value="1"/>
</dbReference>
<dbReference type="PANTHER" id="PTHR21089">
    <property type="entry name" value="SHIKIMATE DEHYDROGENASE"/>
    <property type="match status" value="1"/>
</dbReference>
<feature type="binding site" evidence="8">
    <location>
        <position position="207"/>
    </location>
    <ligand>
        <name>shikimate</name>
        <dbReference type="ChEBI" id="CHEBI:36208"/>
    </ligand>
</feature>
<evidence type="ECO:0000256" key="7">
    <source>
        <dbReference type="ARBA" id="ARBA00049442"/>
    </source>
</evidence>
<dbReference type="UniPathway" id="UPA00053">
    <property type="reaction ID" value="UER00087"/>
</dbReference>
<protein>
    <recommendedName>
        <fullName evidence="2 8">Shikimate dehydrogenase (NADP(+))</fullName>
        <shortName evidence="8">SDH</shortName>
        <ecNumber evidence="2 8">1.1.1.25</ecNumber>
    </recommendedName>
</protein>
<dbReference type="Pfam" id="PF01488">
    <property type="entry name" value="Shikimate_DH"/>
    <property type="match status" value="1"/>
</dbReference>
<dbReference type="Gene3D" id="3.40.50.10860">
    <property type="entry name" value="Leucine Dehydrogenase, chain A, domain 1"/>
    <property type="match status" value="1"/>
</dbReference>
<dbReference type="InterPro" id="IPR046346">
    <property type="entry name" value="Aminoacid_DH-like_N_sf"/>
</dbReference>
<dbReference type="GO" id="GO:0019632">
    <property type="term" value="P:shikimate metabolic process"/>
    <property type="evidence" value="ECO:0007669"/>
    <property type="project" value="InterPro"/>
</dbReference>
<keyword evidence="12" id="KW-1185">Reference proteome</keyword>
<feature type="domain" description="Quinate/shikimate 5-dehydrogenase/glutamyl-tRNA reductase" evidence="9">
    <location>
        <begin position="113"/>
        <end position="178"/>
    </location>
</feature>
<dbReference type="GO" id="GO:0009423">
    <property type="term" value="P:chorismate biosynthetic process"/>
    <property type="evidence" value="ECO:0007669"/>
    <property type="project" value="UniProtKB-UniRule"/>
</dbReference>
<dbReference type="InterPro" id="IPR036291">
    <property type="entry name" value="NAD(P)-bd_dom_sf"/>
</dbReference>
<comment type="similarity">
    <text evidence="8">Belongs to the shikimate dehydrogenase family.</text>
</comment>
<proteinExistence type="inferred from homology"/>
<dbReference type="InterPro" id="IPR006151">
    <property type="entry name" value="Shikm_DH/Glu-tRNA_Rdtase"/>
</dbReference>
<dbReference type="EMBL" id="CP000767">
    <property type="protein sequence ID" value="EAT99545.1"/>
    <property type="molecule type" value="Genomic_DNA"/>
</dbReference>
<evidence type="ECO:0000256" key="8">
    <source>
        <dbReference type="HAMAP-Rule" id="MF_00222"/>
    </source>
</evidence>
<comment type="subunit">
    <text evidence="8">Homodimer.</text>
</comment>
<dbReference type="SUPFAM" id="SSF53223">
    <property type="entry name" value="Aminoacid dehydrogenase-like, N-terminal domain"/>
    <property type="match status" value="1"/>
</dbReference>
<feature type="binding site" evidence="8">
    <location>
        <position position="227"/>
    </location>
    <ligand>
        <name>NADP(+)</name>
        <dbReference type="ChEBI" id="CHEBI:58349"/>
    </ligand>
</feature>
<evidence type="ECO:0000256" key="2">
    <source>
        <dbReference type="ARBA" id="ARBA00012962"/>
    </source>
</evidence>
<dbReference type="Pfam" id="PF08501">
    <property type="entry name" value="Shikimate_dh_N"/>
    <property type="match status" value="1"/>
</dbReference>
<feature type="active site" description="Proton acceptor" evidence="8">
    <location>
        <position position="63"/>
    </location>
</feature>
<keyword evidence="6 8" id="KW-0057">Aromatic amino acid biosynthesis</keyword>
<name>A7GX51_CAMC5</name>
<evidence type="ECO:0000313" key="11">
    <source>
        <dbReference type="EMBL" id="EAT99545.1"/>
    </source>
</evidence>
<dbReference type="InterPro" id="IPR011342">
    <property type="entry name" value="Shikimate_DH"/>
</dbReference>
<evidence type="ECO:0000256" key="1">
    <source>
        <dbReference type="ARBA" id="ARBA00004871"/>
    </source>
</evidence>
<dbReference type="HAMAP" id="MF_00222">
    <property type="entry name" value="Shikimate_DH_AroE"/>
    <property type="match status" value="1"/>
</dbReference>
<feature type="binding site" evidence="8">
    <location>
        <position position="205"/>
    </location>
    <ligand>
        <name>NADP(+)</name>
        <dbReference type="ChEBI" id="CHEBI:58349"/>
    </ligand>
</feature>
<feature type="binding site" evidence="8">
    <location>
        <position position="59"/>
    </location>
    <ligand>
        <name>shikimate</name>
        <dbReference type="ChEBI" id="CHEBI:36208"/>
    </ligand>
</feature>
<feature type="binding site" evidence="8">
    <location>
        <position position="99"/>
    </location>
    <ligand>
        <name>shikimate</name>
        <dbReference type="ChEBI" id="CHEBI:36208"/>
    </ligand>
</feature>
<evidence type="ECO:0000259" key="9">
    <source>
        <dbReference type="Pfam" id="PF01488"/>
    </source>
</evidence>
<comment type="function">
    <text evidence="8">Involved in the biosynthesis of the chorismate, which leads to the biosynthesis of aromatic amino acids. Catalyzes the reversible NADPH linked reduction of 3-dehydroshikimate (DHSA) to yield shikimate (SA).</text>
</comment>
<dbReference type="GO" id="GO:0050661">
    <property type="term" value="F:NADP binding"/>
    <property type="evidence" value="ECO:0007669"/>
    <property type="project" value="InterPro"/>
</dbReference>
<gene>
    <name evidence="8 11" type="primary">aroE</name>
    <name evidence="11" type="ORF">CCV52592_1353</name>
</gene>
<reference evidence="11" key="1">
    <citation type="submission" date="2016-07" db="EMBL/GenBank/DDBJ databases">
        <title>Comparative genomics of the Campylobacter concisus group.</title>
        <authorList>
            <person name="Miller W.G."/>
            <person name="Yee E."/>
            <person name="Chapman M.H."/>
            <person name="Huynh S."/>
            <person name="Bono J.L."/>
            <person name="On S.L.W."/>
            <person name="StLeger J."/>
            <person name="Foster G."/>
            <person name="Parker C.T."/>
        </authorList>
    </citation>
    <scope>NUCLEOTIDE SEQUENCE</scope>
    <source>
        <strain evidence="11">525.92</strain>
    </source>
</reference>
<dbReference type="InterPro" id="IPR013708">
    <property type="entry name" value="Shikimate_DH-bd_N"/>
</dbReference>
<dbReference type="EC" id="1.1.1.25" evidence="2 8"/>
<dbReference type="GO" id="GO:0005829">
    <property type="term" value="C:cytosol"/>
    <property type="evidence" value="ECO:0007669"/>
    <property type="project" value="TreeGrafter"/>
</dbReference>
<dbReference type="Proteomes" id="UP000006380">
    <property type="component" value="Chromosome"/>
</dbReference>
<dbReference type="HOGENOM" id="CLU_044063_2_0_7"/>
<dbReference type="KEGG" id="ccv:CCV52592_1353"/>
<evidence type="ECO:0000259" key="10">
    <source>
        <dbReference type="Pfam" id="PF08501"/>
    </source>
</evidence>
<dbReference type="Gene3D" id="3.40.50.720">
    <property type="entry name" value="NAD(P)-binding Rossmann-like Domain"/>
    <property type="match status" value="1"/>
</dbReference>
<feature type="binding site" evidence="8">
    <location>
        <position position="84"/>
    </location>
    <ligand>
        <name>shikimate</name>
        <dbReference type="ChEBI" id="CHEBI:36208"/>
    </ligand>
</feature>
<sequence length="262" mass="28927">MQTFAVFGNPVEHSISPRLHNKALQDLGLDALYTRVLLEDGSKLISKFRALKLDGANVTVPHKEYALKLADEASQIAMRSGSANTLVLKNDKILAYNTDAPGFMRAIVPFGKIKTALIIGAGGTAKALSHALKDNDTEVTVINRSKERLADFDKEFECYCWDDFKVKGYDLIVNSTSAGLRDDSLPAPIEILEPVIKQSNFAFDVIYNQSTAFLNLAQANNLTCKNGADMLLFQAVLALNLFYDSSLDEAKIEKSMREIFKL</sequence>
<dbReference type="PANTHER" id="PTHR21089:SF1">
    <property type="entry name" value="BIFUNCTIONAL 3-DEHYDROQUINATE DEHYDRATASE_SHIKIMATE DEHYDROGENASE, CHLOROPLASTIC"/>
    <property type="match status" value="1"/>
</dbReference>
<dbReference type="GO" id="GO:0004764">
    <property type="term" value="F:shikimate 3-dehydrogenase (NADP+) activity"/>
    <property type="evidence" value="ECO:0007669"/>
    <property type="project" value="UniProtKB-UniRule"/>
</dbReference>
<evidence type="ECO:0000256" key="5">
    <source>
        <dbReference type="ARBA" id="ARBA00023002"/>
    </source>
</evidence>
<dbReference type="AlphaFoldDB" id="A7GX51"/>
<feature type="binding site" evidence="8">
    <location>
        <begin position="14"/>
        <end position="16"/>
    </location>
    <ligand>
        <name>shikimate</name>
        <dbReference type="ChEBI" id="CHEBI:36208"/>
    </ligand>
</feature>
<feature type="binding site" evidence="8">
    <location>
        <position position="234"/>
    </location>
    <ligand>
        <name>shikimate</name>
        <dbReference type="ChEBI" id="CHEBI:36208"/>
    </ligand>
</feature>
<dbReference type="GO" id="GO:0008652">
    <property type="term" value="P:amino acid biosynthetic process"/>
    <property type="evidence" value="ECO:0007669"/>
    <property type="project" value="UniProtKB-KW"/>
</dbReference>
<dbReference type="NCBIfam" id="NF001316">
    <property type="entry name" value="PRK00258.2-5"/>
    <property type="match status" value="1"/>
</dbReference>
<comment type="catalytic activity">
    <reaction evidence="7 8">
        <text>shikimate + NADP(+) = 3-dehydroshikimate + NADPH + H(+)</text>
        <dbReference type="Rhea" id="RHEA:17737"/>
        <dbReference type="ChEBI" id="CHEBI:15378"/>
        <dbReference type="ChEBI" id="CHEBI:16630"/>
        <dbReference type="ChEBI" id="CHEBI:36208"/>
        <dbReference type="ChEBI" id="CHEBI:57783"/>
        <dbReference type="ChEBI" id="CHEBI:58349"/>
        <dbReference type="EC" id="1.1.1.25"/>
    </reaction>
</comment>
<keyword evidence="4 8" id="KW-0521">NADP</keyword>
<comment type="pathway">
    <text evidence="1 8">Metabolic intermediate biosynthesis; chorismate biosynthesis; chorismate from D-erythrose 4-phosphate and phosphoenolpyruvate: step 4/7.</text>
</comment>
<organism evidence="11 12">
    <name type="scientific">Campylobacter curvus (strain 525.92)</name>
    <dbReference type="NCBI Taxonomy" id="360105"/>
    <lineage>
        <taxon>Bacteria</taxon>
        <taxon>Pseudomonadati</taxon>
        <taxon>Campylobacterota</taxon>
        <taxon>Epsilonproteobacteria</taxon>
        <taxon>Campylobacterales</taxon>
        <taxon>Campylobacteraceae</taxon>
        <taxon>Campylobacter</taxon>
    </lineage>
</organism>
<dbReference type="STRING" id="360105.CCV52592_1353"/>
<comment type="caution">
    <text evidence="8">Lacks conserved residue(s) required for the propagation of feature annotation.</text>
</comment>
<keyword evidence="3 8" id="KW-0028">Amino-acid biosynthesis</keyword>
<keyword evidence="5 8" id="KW-0560">Oxidoreductase</keyword>
<dbReference type="GO" id="GO:0009073">
    <property type="term" value="P:aromatic amino acid family biosynthetic process"/>
    <property type="evidence" value="ECO:0007669"/>
    <property type="project" value="UniProtKB-KW"/>
</dbReference>
<evidence type="ECO:0000313" key="12">
    <source>
        <dbReference type="Proteomes" id="UP000006380"/>
    </source>
</evidence>